<dbReference type="Pfam" id="PF00989">
    <property type="entry name" value="PAS"/>
    <property type="match status" value="1"/>
</dbReference>
<evidence type="ECO:0000313" key="4">
    <source>
        <dbReference type="Proteomes" id="UP000249340"/>
    </source>
</evidence>
<dbReference type="InterPro" id="IPR013767">
    <property type="entry name" value="PAS_fold"/>
</dbReference>
<organism evidence="3 4">
    <name type="scientific">Peterkaempfera bronchialis</name>
    <dbReference type="NCBI Taxonomy" id="2126346"/>
    <lineage>
        <taxon>Bacteria</taxon>
        <taxon>Bacillati</taxon>
        <taxon>Actinomycetota</taxon>
        <taxon>Actinomycetes</taxon>
        <taxon>Kitasatosporales</taxon>
        <taxon>Streptomycetaceae</taxon>
        <taxon>Peterkaempfera</taxon>
    </lineage>
</organism>
<protein>
    <submittedName>
        <fullName evidence="3">PAS domain-containing protein</fullName>
    </submittedName>
</protein>
<reference evidence="4" key="1">
    <citation type="submission" date="2018-07" db="EMBL/GenBank/DDBJ databases">
        <title>Streptacidiphilus bronchialis DSM 106435 chromosome.</title>
        <authorList>
            <person name="Batra D."/>
            <person name="Gulvik C.A."/>
        </authorList>
    </citation>
    <scope>NUCLEOTIDE SEQUENCE [LARGE SCALE GENOMIC DNA]</scope>
    <source>
        <strain evidence="4">DSM 106435</strain>
    </source>
</reference>
<dbReference type="Gene3D" id="3.30.450.40">
    <property type="match status" value="1"/>
</dbReference>
<keyword evidence="4" id="KW-1185">Reference proteome</keyword>
<dbReference type="KEGG" id="stri:C7M71_012515"/>
<dbReference type="PROSITE" id="PS50112">
    <property type="entry name" value="PAS"/>
    <property type="match status" value="1"/>
</dbReference>
<dbReference type="SUPFAM" id="SSF55781">
    <property type="entry name" value="GAF domain-like"/>
    <property type="match status" value="1"/>
</dbReference>
<evidence type="ECO:0000259" key="2">
    <source>
        <dbReference type="PROSITE" id="PS50112"/>
    </source>
</evidence>
<sequence length="474" mass="49963">MTAQRPTAAGPTGPGSRLRKVGAAPPPEAGPLPDRGLLTALMEAMEVGLCAMAADGSVTHWNREAERLLGWPEAEAVGRPGLAGWAVREADADAVAALLRDAAAEGRHRVQEFALLTRDGRRVLVRAQVSAVAAGAAPDGQDGQGREDGEGGEGGLYFAFSEARAQVDLERSLGLSEALFDEAPLAVVLVDADLRPAAVGASASRALGVDRGSLLGHPLGEVLRDGVEELESALQHVLATGEPLGSVKLWATLRDDEERRRRCWRSQFVRLGSPLGDEPVPLGVAWLFEDVTEREQAEQEGTVLRFRATQLRRAGLAAAECEDPMEGAVGYLDFVLAGFADHAYLDLAVDGEVGGLVRAAASPLGTVAQDPGPEPSGIPVRYAELHPALRALERGGTVCVTGGGDAAWAVDRRWPSATVHGLCTPLRSRGRTVGVLTFLRGPGRRRFDRSDLAYAEDIASRVAAAVDLAGRHTP</sequence>
<gene>
    <name evidence="3" type="ORF">C7M71_012515</name>
</gene>
<dbReference type="RefSeq" id="WP_111492406.1">
    <property type="nucleotide sequence ID" value="NZ_CP031264.1"/>
</dbReference>
<name>A0A345SWP0_9ACTN</name>
<feature type="domain" description="PAS" evidence="2">
    <location>
        <begin position="34"/>
        <end position="106"/>
    </location>
</feature>
<dbReference type="InterPro" id="IPR000014">
    <property type="entry name" value="PAS"/>
</dbReference>
<dbReference type="GO" id="GO:0006355">
    <property type="term" value="P:regulation of DNA-templated transcription"/>
    <property type="evidence" value="ECO:0007669"/>
    <property type="project" value="InterPro"/>
</dbReference>
<dbReference type="Pfam" id="PF08448">
    <property type="entry name" value="PAS_4"/>
    <property type="match status" value="1"/>
</dbReference>
<accession>A0A345SWP0</accession>
<dbReference type="NCBIfam" id="TIGR00229">
    <property type="entry name" value="sensory_box"/>
    <property type="match status" value="1"/>
</dbReference>
<feature type="region of interest" description="Disordered" evidence="1">
    <location>
        <begin position="1"/>
        <end position="33"/>
    </location>
</feature>
<dbReference type="InterPro" id="IPR013656">
    <property type="entry name" value="PAS_4"/>
</dbReference>
<dbReference type="InterPro" id="IPR035965">
    <property type="entry name" value="PAS-like_dom_sf"/>
</dbReference>
<dbReference type="CDD" id="cd00130">
    <property type="entry name" value="PAS"/>
    <property type="match status" value="1"/>
</dbReference>
<dbReference type="EMBL" id="CP031264">
    <property type="protein sequence ID" value="AXI78145.1"/>
    <property type="molecule type" value="Genomic_DNA"/>
</dbReference>
<dbReference type="OrthoDB" id="3687827at2"/>
<dbReference type="AlphaFoldDB" id="A0A345SWP0"/>
<dbReference type="SUPFAM" id="SSF55785">
    <property type="entry name" value="PYP-like sensor domain (PAS domain)"/>
    <property type="match status" value="2"/>
</dbReference>
<dbReference type="SMART" id="SM00091">
    <property type="entry name" value="PAS"/>
    <property type="match status" value="2"/>
</dbReference>
<dbReference type="Pfam" id="PF13185">
    <property type="entry name" value="GAF_2"/>
    <property type="match status" value="1"/>
</dbReference>
<evidence type="ECO:0000256" key="1">
    <source>
        <dbReference type="SAM" id="MobiDB-lite"/>
    </source>
</evidence>
<proteinExistence type="predicted"/>
<dbReference type="InterPro" id="IPR003018">
    <property type="entry name" value="GAF"/>
</dbReference>
<dbReference type="Proteomes" id="UP000249340">
    <property type="component" value="Chromosome"/>
</dbReference>
<evidence type="ECO:0000313" key="3">
    <source>
        <dbReference type="EMBL" id="AXI78145.1"/>
    </source>
</evidence>
<dbReference type="InterPro" id="IPR029016">
    <property type="entry name" value="GAF-like_dom_sf"/>
</dbReference>
<dbReference type="Gene3D" id="3.30.450.20">
    <property type="entry name" value="PAS domain"/>
    <property type="match status" value="2"/>
</dbReference>